<proteinExistence type="predicted"/>
<dbReference type="EC" id="2.4.-.-" evidence="3"/>
<feature type="domain" description="Spore protein YkvP/CgeB glycosyl transferase-like" evidence="2">
    <location>
        <begin position="680"/>
        <end position="805"/>
    </location>
</feature>
<dbReference type="Proteomes" id="UP000824166">
    <property type="component" value="Unassembled WGS sequence"/>
</dbReference>
<evidence type="ECO:0000259" key="2">
    <source>
        <dbReference type="Pfam" id="PF13524"/>
    </source>
</evidence>
<feature type="region of interest" description="Disordered" evidence="1">
    <location>
        <begin position="162"/>
        <end position="185"/>
    </location>
</feature>
<evidence type="ECO:0000313" key="3">
    <source>
        <dbReference type="EMBL" id="MBU8868318.1"/>
    </source>
</evidence>
<evidence type="ECO:0000256" key="1">
    <source>
        <dbReference type="SAM" id="MobiDB-lite"/>
    </source>
</evidence>
<organism evidence="3 4">
    <name type="scientific">Paenarthrobacter aromaticivorans</name>
    <dbReference type="NCBI Taxonomy" id="2849150"/>
    <lineage>
        <taxon>Bacteria</taxon>
        <taxon>Bacillati</taxon>
        <taxon>Actinomycetota</taxon>
        <taxon>Actinomycetes</taxon>
        <taxon>Micrococcales</taxon>
        <taxon>Micrococcaceae</taxon>
        <taxon>Paenarthrobacter</taxon>
    </lineage>
</organism>
<dbReference type="EMBL" id="JAHOPC010000013">
    <property type="protein sequence ID" value="MBU8868318.1"/>
    <property type="molecule type" value="Genomic_DNA"/>
</dbReference>
<dbReference type="GO" id="GO:0016757">
    <property type="term" value="F:glycosyltransferase activity"/>
    <property type="evidence" value="ECO:0007669"/>
    <property type="project" value="UniProtKB-KW"/>
</dbReference>
<comment type="caution">
    <text evidence="3">The sequence shown here is derived from an EMBL/GenBank/DDBJ whole genome shotgun (WGS) entry which is preliminary data.</text>
</comment>
<evidence type="ECO:0000313" key="4">
    <source>
        <dbReference type="Proteomes" id="UP000824166"/>
    </source>
</evidence>
<name>A0ABS6I9C6_9MICC</name>
<dbReference type="InterPro" id="IPR055259">
    <property type="entry name" value="YkvP/CgeB_Glyco_trans-like"/>
</dbReference>
<protein>
    <submittedName>
        <fullName evidence="3">Glycosyltransferase</fullName>
        <ecNumber evidence="3">2.4.-.-</ecNumber>
    </submittedName>
</protein>
<keyword evidence="3" id="KW-0808">Transferase</keyword>
<reference evidence="3 4" key="1">
    <citation type="submission" date="2021-06" db="EMBL/GenBank/DDBJ databases">
        <authorList>
            <person name="Jeong J.W."/>
        </authorList>
    </citation>
    <scope>NUCLEOTIDE SEQUENCE [LARGE SCALE GENOMIC DNA]</scope>
    <source>
        <strain evidence="3 4">MMS21-TAE1-1</strain>
    </source>
</reference>
<keyword evidence="3" id="KW-0328">Glycosyltransferase</keyword>
<gene>
    <name evidence="3" type="ORF">KSW38_18660</name>
</gene>
<accession>A0ABS6I9C6</accession>
<sequence>MLRKLFDRQEIQPHSIWTGEDTAQPRSFVLLDSNSDPDAHLVLRKRPYEVRLQVVPGSEVTSTFQTVSNPDQHGTKSGIIWVKFLDSSGTEVPSRGRISKGRQGNYVYIVPNALGVSETTLYIPMDCTEVVLGFALWKGYAGSLSLTNAVRVRHNVLPPFSESRQSGAGDLRSNRISVSREHGTASEVGLGREPLSLDISTLDAKHLRVQGQFVGSEPVGLRDAVALFRFADKHGAEVGSLTDIPRGPVGEYIYLVPDSSGAFSFEVHAPSDCASVRIAFAAWHAEPGKLRILNALDIVELGTESADDLRPGFGPPQTNGKALQFNRLHELGANVAVTSRARWARIPLADTKGPQIQVQFSVIPQVEGLSRKSALALLEFADKDGGRICPAGLPTSEEYAYKYIDGRRPNDVSLTLTVPRGATELRVGTVLWEAAAGELLTSNQIWVKALSASKQVPAKKKAGGTSTVAVIDDADEAPRRARELKVALIADEFTYNCFKYEFNPIVIEPHNWRERFEADRPDIFFCESAWSGVDSEKRPWKGRIYASSNFARENRTELLEILEWCDNEDIPTVFWNKEDPTHFDDKVHNFIDTAVRFDHVFTTDVTCVPRYEEEYGHSSVHCLPFATQPKLFNPIETSPRDQGVSFAGSWYANHLDRSKEMEVIFDQILDAGMDLRIFDRFWGSEDELHHFPERYRPFTNPAVPHSKIADAYKSTTLGLNINTVTSSPTMFARRIFELMSCNTLVVSNYSEGVAEFFKGRILFAGDGHSDVQDLDAATADHVRHAALHDVLAHHTYERRFEQILDSIGFDYAKSHRMITLVCPVESEAELNQAIARQGEYVDVVDRVVIVLGRSFQKSDASYFQAKYGRFGVVILSWAWAVNESLDPSTFISGDSFAFISPDSTVSAKAIYEASLHRAYVDGPVVIQSGEPYRFSAQHAVEDIVAGPAFFKKAVVNYGKTISDNFYLV</sequence>
<dbReference type="RefSeq" id="WP_216926437.1">
    <property type="nucleotide sequence ID" value="NZ_JAHOPC010000013.1"/>
</dbReference>
<dbReference type="Pfam" id="PF13524">
    <property type="entry name" value="Glyco_trans_1_2"/>
    <property type="match status" value="1"/>
</dbReference>
<keyword evidence="4" id="KW-1185">Reference proteome</keyword>